<evidence type="ECO:0000313" key="1">
    <source>
        <dbReference type="EMBL" id="RZN64939.1"/>
    </source>
</evidence>
<organism evidence="1 2">
    <name type="scientific">Methanoliparum thermophilum</name>
    <dbReference type="NCBI Taxonomy" id="2491083"/>
    <lineage>
        <taxon>Archaea</taxon>
        <taxon>Methanobacteriati</taxon>
        <taxon>Methanobacteriota</taxon>
        <taxon>Candidatus Methanoliparia</taxon>
        <taxon>Candidatus Methanoliparales</taxon>
        <taxon>Candidatus Methanoliparaceae</taxon>
        <taxon>Candidatus Methanoliparum</taxon>
    </lineage>
</organism>
<sequence>MIIMNEDEKITKISDMLIKGGKMLSAHCPSCGSPLFKKDDIIICPICETRFIEEKDLKDKDIKREEIQDRSDAKMENYIKKEIPKKILDIFKDLEEEKDFTKINMGLNCIKDLLNIIKILKEVKLIEK</sequence>
<dbReference type="Pfam" id="PF06677">
    <property type="entry name" value="Auto_anti-p27"/>
    <property type="match status" value="1"/>
</dbReference>
<dbReference type="AlphaFoldDB" id="A0A520KSP1"/>
<dbReference type="InterPro" id="IPR009563">
    <property type="entry name" value="SSSCA1"/>
</dbReference>
<proteinExistence type="predicted"/>
<evidence type="ECO:0000313" key="2">
    <source>
        <dbReference type="Proteomes" id="UP000317158"/>
    </source>
</evidence>
<protein>
    <submittedName>
        <fullName evidence="1">Uncharacterized protein</fullName>
    </submittedName>
</protein>
<comment type="caution">
    <text evidence="1">The sequence shown here is derived from an EMBL/GenBank/DDBJ whole genome shotgun (WGS) entry which is preliminary data.</text>
</comment>
<gene>
    <name evidence="1" type="ORF">EF806_02540</name>
</gene>
<accession>A0A520KSP1</accession>
<reference evidence="1 2" key="1">
    <citation type="journal article" date="2019" name="Nat. Microbiol.">
        <title>Wide diversity of methane and short-chain alkane metabolisms in uncultured archaea.</title>
        <authorList>
            <person name="Borrel G."/>
            <person name="Adam P.S."/>
            <person name="McKay L.J."/>
            <person name="Chen L.X."/>
            <person name="Sierra-Garcia I.N."/>
            <person name="Sieber C.M."/>
            <person name="Letourneur Q."/>
            <person name="Ghozlane A."/>
            <person name="Andersen G.L."/>
            <person name="Li W.J."/>
            <person name="Hallam S.J."/>
            <person name="Muyzer G."/>
            <person name="de Oliveira V.M."/>
            <person name="Inskeep W.P."/>
            <person name="Banfield J.F."/>
            <person name="Gribaldo S."/>
        </authorList>
    </citation>
    <scope>NUCLEOTIDE SEQUENCE [LARGE SCALE GENOMIC DNA]</scope>
    <source>
        <strain evidence="1">NM1a</strain>
    </source>
</reference>
<dbReference type="Proteomes" id="UP000317158">
    <property type="component" value="Unassembled WGS sequence"/>
</dbReference>
<dbReference type="EMBL" id="RXIF01000004">
    <property type="protein sequence ID" value="RZN64939.1"/>
    <property type="molecule type" value="Genomic_DNA"/>
</dbReference>
<name>A0A520KSP1_METT2</name>